<dbReference type="SUPFAM" id="SSF56672">
    <property type="entry name" value="DNA/RNA polymerases"/>
    <property type="match status" value="1"/>
</dbReference>
<evidence type="ECO:0000313" key="1">
    <source>
        <dbReference type="EMBL" id="WAR29015.1"/>
    </source>
</evidence>
<dbReference type="PANTHER" id="PTHR33064:SF29">
    <property type="entry name" value="PEPTIDASE A2 DOMAIN-CONTAINING PROTEIN-RELATED"/>
    <property type="match status" value="1"/>
</dbReference>
<organism evidence="1 2">
    <name type="scientific">Mya arenaria</name>
    <name type="common">Soft-shell clam</name>
    <dbReference type="NCBI Taxonomy" id="6604"/>
    <lineage>
        <taxon>Eukaryota</taxon>
        <taxon>Metazoa</taxon>
        <taxon>Spiralia</taxon>
        <taxon>Lophotrochozoa</taxon>
        <taxon>Mollusca</taxon>
        <taxon>Bivalvia</taxon>
        <taxon>Autobranchia</taxon>
        <taxon>Heteroconchia</taxon>
        <taxon>Euheterodonta</taxon>
        <taxon>Imparidentia</taxon>
        <taxon>Neoheterodontei</taxon>
        <taxon>Myida</taxon>
        <taxon>Myoidea</taxon>
        <taxon>Myidae</taxon>
        <taxon>Mya</taxon>
    </lineage>
</organism>
<dbReference type="Proteomes" id="UP001164746">
    <property type="component" value="Chromosome 16"/>
</dbReference>
<protein>
    <submittedName>
        <fullName evidence="1">POL-like protein</fullName>
    </submittedName>
</protein>
<gene>
    <name evidence="1" type="ORF">MAR_002583</name>
</gene>
<dbReference type="PANTHER" id="PTHR33064">
    <property type="entry name" value="POL PROTEIN"/>
    <property type="match status" value="1"/>
</dbReference>
<dbReference type="InterPro" id="IPR043128">
    <property type="entry name" value="Rev_trsase/Diguanyl_cyclase"/>
</dbReference>
<reference evidence="1" key="1">
    <citation type="submission" date="2022-11" db="EMBL/GenBank/DDBJ databases">
        <title>Centuries of genome instability and evolution in soft-shell clam transmissible cancer (bioRxiv).</title>
        <authorList>
            <person name="Hart S.F.M."/>
            <person name="Yonemitsu M.A."/>
            <person name="Giersch R.M."/>
            <person name="Beal B.F."/>
            <person name="Arriagada G."/>
            <person name="Davis B.W."/>
            <person name="Ostrander E.A."/>
            <person name="Goff S.P."/>
            <person name="Metzger M.J."/>
        </authorList>
    </citation>
    <scope>NUCLEOTIDE SEQUENCE</scope>
    <source>
        <strain evidence="1">MELC-2E11</strain>
        <tissue evidence="1">Siphon/mantle</tissue>
    </source>
</reference>
<sequence length="195" mass="21911">MILHLRRAILIKAKCPTQLRRKLVGNETVEDVDIHTELTESQQQNLKALILAYEEVIKDIPGKNDDMRALLERLRMANLTVKPSKCKLENTQVDFLGHTLGEGKLMASTEKETHMTQCERPTTKKEVRSFLGLVGYYRNFIPHFSTVSAPLSDATRKGSPNKFIWDDSLEKSKCAKVADEIEAQGASVFIAQGAL</sequence>
<name>A0ABY7G3K5_MYAAR</name>
<dbReference type="InterPro" id="IPR043502">
    <property type="entry name" value="DNA/RNA_pol_sf"/>
</dbReference>
<keyword evidence="2" id="KW-1185">Reference proteome</keyword>
<evidence type="ECO:0000313" key="2">
    <source>
        <dbReference type="Proteomes" id="UP001164746"/>
    </source>
</evidence>
<dbReference type="InterPro" id="IPR051320">
    <property type="entry name" value="Viral_Replic_Matur_Polypro"/>
</dbReference>
<proteinExistence type="predicted"/>
<accession>A0ABY7G3K5</accession>
<dbReference type="Gene3D" id="3.30.70.270">
    <property type="match status" value="2"/>
</dbReference>
<dbReference type="EMBL" id="CP111027">
    <property type="protein sequence ID" value="WAR29015.1"/>
    <property type="molecule type" value="Genomic_DNA"/>
</dbReference>